<evidence type="ECO:0000313" key="4">
    <source>
        <dbReference type="EMBL" id="KPM47695.1"/>
    </source>
</evidence>
<dbReference type="InterPro" id="IPR006628">
    <property type="entry name" value="PUR-bd_fam"/>
</dbReference>
<protein>
    <submittedName>
        <fullName evidence="4">DNA-binding protein</fullName>
    </submittedName>
</protein>
<proteinExistence type="inferred from homology"/>
<keyword evidence="5" id="KW-1185">Reference proteome</keyword>
<keyword evidence="2 4" id="KW-0238">DNA-binding</keyword>
<name>A0A0P7BRT9_9BACT</name>
<reference evidence="4 5" key="1">
    <citation type="submission" date="2015-07" db="EMBL/GenBank/DDBJ databases">
        <title>The draft genome sequence of Leadbetterella sp. JN14-9.</title>
        <authorList>
            <person name="Liu Y."/>
            <person name="Du J."/>
            <person name="Shao Z."/>
        </authorList>
    </citation>
    <scope>NUCLEOTIDE SEQUENCE [LARGE SCALE GENOMIC DNA]</scope>
    <source>
        <strain evidence="4 5">JN14-9</strain>
    </source>
</reference>
<evidence type="ECO:0000256" key="3">
    <source>
        <dbReference type="SAM" id="MobiDB-lite"/>
    </source>
</evidence>
<evidence type="ECO:0000256" key="1">
    <source>
        <dbReference type="ARBA" id="ARBA00009251"/>
    </source>
</evidence>
<sequence length="117" mass="13840">MIYSKRVRAGKRTYFFDVRATRSNDYYLTVTESRRQQRDGEFVYEKSKLFVYKEDFNKFVDALQDTVDHIKKELLPDFDYDQFSNDSEEADTVAQPASVSQDESSEDAFSNSDLKWE</sequence>
<dbReference type="AlphaFoldDB" id="A0A0P7BRT9"/>
<dbReference type="EMBL" id="LGTQ01000010">
    <property type="protein sequence ID" value="KPM47695.1"/>
    <property type="molecule type" value="Genomic_DNA"/>
</dbReference>
<dbReference type="Proteomes" id="UP000050454">
    <property type="component" value="Unassembled WGS sequence"/>
</dbReference>
<evidence type="ECO:0000313" key="5">
    <source>
        <dbReference type="Proteomes" id="UP000050454"/>
    </source>
</evidence>
<comment type="similarity">
    <text evidence="1">Belongs to the PUR DNA-binding protein family.</text>
</comment>
<dbReference type="GO" id="GO:0032422">
    <property type="term" value="F:purine-rich negative regulatory element binding"/>
    <property type="evidence" value="ECO:0007669"/>
    <property type="project" value="InterPro"/>
</dbReference>
<comment type="caution">
    <text evidence="4">The sequence shown here is derived from an EMBL/GenBank/DDBJ whole genome shotgun (WGS) entry which is preliminary data.</text>
</comment>
<feature type="compositionally biased region" description="Acidic residues" evidence="3">
    <location>
        <begin position="81"/>
        <end position="91"/>
    </location>
</feature>
<dbReference type="OrthoDB" id="765973at2"/>
<gene>
    <name evidence="4" type="ORF">AFM12_13120</name>
</gene>
<dbReference type="RefSeq" id="WP_055149517.1">
    <property type="nucleotide sequence ID" value="NZ_JXSZ01000010.1"/>
</dbReference>
<dbReference type="GO" id="GO:0000977">
    <property type="term" value="F:RNA polymerase II transcription regulatory region sequence-specific DNA binding"/>
    <property type="evidence" value="ECO:0007669"/>
    <property type="project" value="InterPro"/>
</dbReference>
<accession>A0A0P7BRT9</accession>
<feature type="compositionally biased region" description="Polar residues" evidence="3">
    <location>
        <begin position="95"/>
        <end position="117"/>
    </location>
</feature>
<feature type="region of interest" description="Disordered" evidence="3">
    <location>
        <begin position="81"/>
        <end position="117"/>
    </location>
</feature>
<evidence type="ECO:0000256" key="2">
    <source>
        <dbReference type="ARBA" id="ARBA00023125"/>
    </source>
</evidence>
<dbReference type="Pfam" id="PF11680">
    <property type="entry name" value="DUF3276"/>
    <property type="match status" value="1"/>
</dbReference>
<dbReference type="Gene3D" id="3.10.450.700">
    <property type="match status" value="1"/>
</dbReference>
<dbReference type="PATRIC" id="fig|1605367.3.peg.17"/>
<organism evidence="4 5">
    <name type="scientific">Jiulongibacter sediminis</name>
    <dbReference type="NCBI Taxonomy" id="1605367"/>
    <lineage>
        <taxon>Bacteria</taxon>
        <taxon>Pseudomonadati</taxon>
        <taxon>Bacteroidota</taxon>
        <taxon>Cytophagia</taxon>
        <taxon>Cytophagales</taxon>
        <taxon>Leadbetterellaceae</taxon>
        <taxon>Jiulongibacter</taxon>
    </lineage>
</organism>
<dbReference type="STRING" id="1605367.AFM12_13120"/>